<gene>
    <name evidence="1" type="ORF">PEVE_00017385</name>
</gene>
<sequence length="76" mass="8887">MGTSSRSIHPMMHLTHSYTIAGNDRHEYSMHPILILFFAFKEEGKAIEKRRKSNQCWVSGRAPDGRIQHYMLKIRS</sequence>
<dbReference type="Proteomes" id="UP001159427">
    <property type="component" value="Unassembled WGS sequence"/>
</dbReference>
<reference evidence="1 2" key="1">
    <citation type="submission" date="2022-05" db="EMBL/GenBank/DDBJ databases">
        <authorList>
            <consortium name="Genoscope - CEA"/>
            <person name="William W."/>
        </authorList>
    </citation>
    <scope>NUCLEOTIDE SEQUENCE [LARGE SCALE GENOMIC DNA]</scope>
</reference>
<organism evidence="1 2">
    <name type="scientific">Porites evermanni</name>
    <dbReference type="NCBI Taxonomy" id="104178"/>
    <lineage>
        <taxon>Eukaryota</taxon>
        <taxon>Metazoa</taxon>
        <taxon>Cnidaria</taxon>
        <taxon>Anthozoa</taxon>
        <taxon>Hexacorallia</taxon>
        <taxon>Scleractinia</taxon>
        <taxon>Fungiina</taxon>
        <taxon>Poritidae</taxon>
        <taxon>Porites</taxon>
    </lineage>
</organism>
<evidence type="ECO:0000313" key="2">
    <source>
        <dbReference type="Proteomes" id="UP001159427"/>
    </source>
</evidence>
<name>A0ABN8S8F1_9CNID</name>
<dbReference type="EMBL" id="CALNXI010002399">
    <property type="protein sequence ID" value="CAH3187199.1"/>
    <property type="molecule type" value="Genomic_DNA"/>
</dbReference>
<proteinExistence type="predicted"/>
<protein>
    <submittedName>
        <fullName evidence="1">Uncharacterized protein</fullName>
    </submittedName>
</protein>
<evidence type="ECO:0000313" key="1">
    <source>
        <dbReference type="EMBL" id="CAH3187199.1"/>
    </source>
</evidence>
<accession>A0ABN8S8F1</accession>
<comment type="caution">
    <text evidence="1">The sequence shown here is derived from an EMBL/GenBank/DDBJ whole genome shotgun (WGS) entry which is preliminary data.</text>
</comment>
<keyword evidence="2" id="KW-1185">Reference proteome</keyword>